<dbReference type="Proteomes" id="UP000077202">
    <property type="component" value="Unassembled WGS sequence"/>
</dbReference>
<reference evidence="1" key="1">
    <citation type="submission" date="2016-03" db="EMBL/GenBank/DDBJ databases">
        <title>Mechanisms controlling the formation of the plant cell surface in tip-growing cells are functionally conserved among land plants.</title>
        <authorList>
            <person name="Honkanen S."/>
            <person name="Jones V.A."/>
            <person name="Morieri G."/>
            <person name="Champion C."/>
            <person name="Hetherington A.J."/>
            <person name="Kelly S."/>
            <person name="Saint-Marcoux D."/>
            <person name="Proust H."/>
            <person name="Prescott H."/>
            <person name="Dolan L."/>
        </authorList>
    </citation>
    <scope>NUCLEOTIDE SEQUENCE [LARGE SCALE GENOMIC DNA]</scope>
    <source>
        <tissue evidence="1">Whole gametophyte</tissue>
    </source>
</reference>
<dbReference type="AlphaFoldDB" id="A0A176WGS8"/>
<organism evidence="1 2">
    <name type="scientific">Marchantia polymorpha subsp. ruderalis</name>
    <dbReference type="NCBI Taxonomy" id="1480154"/>
    <lineage>
        <taxon>Eukaryota</taxon>
        <taxon>Viridiplantae</taxon>
        <taxon>Streptophyta</taxon>
        <taxon>Embryophyta</taxon>
        <taxon>Marchantiophyta</taxon>
        <taxon>Marchantiopsida</taxon>
        <taxon>Marchantiidae</taxon>
        <taxon>Marchantiales</taxon>
        <taxon>Marchantiaceae</taxon>
        <taxon>Marchantia</taxon>
    </lineage>
</organism>
<dbReference type="EMBL" id="LVLJ01000892">
    <property type="protein sequence ID" value="OAE32094.1"/>
    <property type="molecule type" value="Genomic_DNA"/>
</dbReference>
<gene>
    <name evidence="1" type="ORF">AXG93_2573s1030</name>
</gene>
<name>A0A176WGS8_MARPO</name>
<keyword evidence="2" id="KW-1185">Reference proteome</keyword>
<evidence type="ECO:0000313" key="2">
    <source>
        <dbReference type="Proteomes" id="UP000077202"/>
    </source>
</evidence>
<proteinExistence type="predicted"/>
<accession>A0A176WGS8</accession>
<protein>
    <submittedName>
        <fullName evidence="1">Uncharacterized protein</fullName>
    </submittedName>
</protein>
<evidence type="ECO:0000313" key="1">
    <source>
        <dbReference type="EMBL" id="OAE32094.1"/>
    </source>
</evidence>
<sequence length="160" mass="18287">MSDDGWNQYSSNYGDIDSKEDYGGEYEKLVAHLEYLELSHKVITKESLLVAQGEDLRKPFDPLGPTGLIYLPFTIYHLPLPWNVESLFGRLVDKGMDDSMSGVRCLAVSQIRRIPEISWFLVEFRKFLHNRVDIEATIDDVLRVSVMPLSTTLHLGRVIS</sequence>
<comment type="caution">
    <text evidence="1">The sequence shown here is derived from an EMBL/GenBank/DDBJ whole genome shotgun (WGS) entry which is preliminary data.</text>
</comment>